<feature type="compositionally biased region" description="Low complexity" evidence="1">
    <location>
        <begin position="491"/>
        <end position="502"/>
    </location>
</feature>
<feature type="domain" description="Telomerase activating protein Est1-like N-terminal" evidence="3">
    <location>
        <begin position="68"/>
        <end position="182"/>
    </location>
</feature>
<feature type="region of interest" description="Disordered" evidence="1">
    <location>
        <begin position="592"/>
        <end position="612"/>
    </location>
</feature>
<dbReference type="InterPro" id="IPR011990">
    <property type="entry name" value="TPR-like_helical_dom_sf"/>
</dbReference>
<dbReference type="EMBL" id="HBIM01023611">
    <property type="protein sequence ID" value="CAE0420772.1"/>
    <property type="molecule type" value="Transcribed_RNA"/>
</dbReference>
<feature type="domain" description="DNA/RNA-binding" evidence="2">
    <location>
        <begin position="189"/>
        <end position="460"/>
    </location>
</feature>
<dbReference type="InterPro" id="IPR018834">
    <property type="entry name" value="DNA/RNA-bd_Est1-type"/>
</dbReference>
<organism evidence="4">
    <name type="scientific">Amphora coffeiformis</name>
    <dbReference type="NCBI Taxonomy" id="265554"/>
    <lineage>
        <taxon>Eukaryota</taxon>
        <taxon>Sar</taxon>
        <taxon>Stramenopiles</taxon>
        <taxon>Ochrophyta</taxon>
        <taxon>Bacillariophyta</taxon>
        <taxon>Bacillariophyceae</taxon>
        <taxon>Bacillariophycidae</taxon>
        <taxon>Thalassiophysales</taxon>
        <taxon>Catenulaceae</taxon>
        <taxon>Amphora</taxon>
    </lineage>
</organism>
<dbReference type="PANTHER" id="PTHR15696:SF0">
    <property type="entry name" value="TELOMERASE-BINDING PROTEIN EST1A"/>
    <property type="match status" value="1"/>
</dbReference>
<dbReference type="GO" id="GO:0042162">
    <property type="term" value="F:telomeric DNA binding"/>
    <property type="evidence" value="ECO:0007669"/>
    <property type="project" value="TreeGrafter"/>
</dbReference>
<feature type="compositionally biased region" description="Polar residues" evidence="1">
    <location>
        <begin position="597"/>
        <end position="612"/>
    </location>
</feature>
<protein>
    <recommendedName>
        <fullName evidence="5">Protein SMG7</fullName>
    </recommendedName>
</protein>
<evidence type="ECO:0008006" key="5">
    <source>
        <dbReference type="Google" id="ProtNLM"/>
    </source>
</evidence>
<reference evidence="4" key="1">
    <citation type="submission" date="2021-01" db="EMBL/GenBank/DDBJ databases">
        <authorList>
            <person name="Corre E."/>
            <person name="Pelletier E."/>
            <person name="Niang G."/>
            <person name="Scheremetjew M."/>
            <person name="Finn R."/>
            <person name="Kale V."/>
            <person name="Holt S."/>
            <person name="Cochrane G."/>
            <person name="Meng A."/>
            <person name="Brown T."/>
            <person name="Cohen L."/>
        </authorList>
    </citation>
    <scope>NUCLEOTIDE SEQUENCE</scope>
    <source>
        <strain evidence="4">CCMP127</strain>
    </source>
</reference>
<evidence type="ECO:0000259" key="3">
    <source>
        <dbReference type="Pfam" id="PF10374"/>
    </source>
</evidence>
<evidence type="ECO:0000256" key="1">
    <source>
        <dbReference type="SAM" id="MobiDB-lite"/>
    </source>
</evidence>
<sequence length="778" mass="85074">MPRSAAKATLSFEAHIKQLHRKADDLEKQLQANKGDERTSRLRLPLCETMADLMLKDPKSSAEKDVAGRLWRMCFYQRIGPQRVKLQKDKRRGVDTTRFEESLNLFLAEGVTLYRYLIDRLQNKLAKKAGMEVADDSTTEFSQGSASTAHAPPPSEITEGVVPLLATCHVSLGDLFRYSNNLEQAEPAYRMAATLAPGFGHAFNQLAVVCQLKEQQGSPLSAVALFWYTRSLLVTVDPFTTAKSNLRRLLASNHEWLQGQTDTKDKSKSALTRRFLGMFVDLHFRLFEGVESDIHSEILEQTNTVMERFRALLEISAFGDALLCRLVVIHAFSECFLDRPNGAPSTLTMVTARVATYHFGICLADRLMVGLSKVAEGKLPSSVRLLLPVLLVAEYTKSVAMPHTENADATQTLDTARRMFWGKMIEIWNKVNRMVTPDVKKTTTEELKAFLELRGFGPFGFLPVCEGGLLSEGDALQELLQVGKKDRPNETASTSTSGGASTDQGRLKLARLMQLANTLVADNEGIIGQHVVVGVDDNIVWIEDDSPEDVNDLSDDMDVEPQEENVLVYKTDSHGGPALLVPSMLLQQKDVKEGGAMTSTPKKSPSPDNQDQSVISERLPVFDATPVNLQIVDTPLAIPQPTEPDMGNLANRPAFADSYSGVRMPPGLGPSSGMLPPPPGFTSAPAPPPLEHQPETIGEALRLYGNQMQTSNPFAGASPGISNTFPYSDPPSAGNSNFLGNNNDDPMSVEGTSLLGSGLLNSLWMDDGSGKTKNPFTT</sequence>
<dbReference type="InterPro" id="IPR019458">
    <property type="entry name" value="Est1-like_N"/>
</dbReference>
<dbReference type="PANTHER" id="PTHR15696">
    <property type="entry name" value="SMG-7 SUPPRESSOR WITH MORPHOLOGICAL EFFECT ON GENITALIA PROTEIN 7"/>
    <property type="match status" value="1"/>
</dbReference>
<gene>
    <name evidence="4" type="ORF">ACOF00016_LOCUS17466</name>
</gene>
<dbReference type="GO" id="GO:0070034">
    <property type="term" value="F:telomerase RNA binding"/>
    <property type="evidence" value="ECO:0007669"/>
    <property type="project" value="TreeGrafter"/>
</dbReference>
<evidence type="ECO:0000259" key="2">
    <source>
        <dbReference type="Pfam" id="PF10373"/>
    </source>
</evidence>
<evidence type="ECO:0000313" key="4">
    <source>
        <dbReference type="EMBL" id="CAE0420772.1"/>
    </source>
</evidence>
<accession>A0A7S3LFJ9</accession>
<dbReference type="AlphaFoldDB" id="A0A7S3LFJ9"/>
<feature type="region of interest" description="Disordered" evidence="1">
    <location>
        <begin position="483"/>
        <end position="503"/>
    </location>
</feature>
<dbReference type="Gene3D" id="1.25.40.10">
    <property type="entry name" value="Tetratricopeptide repeat domain"/>
    <property type="match status" value="1"/>
</dbReference>
<name>A0A7S3LFJ9_9STRA</name>
<dbReference type="InterPro" id="IPR045153">
    <property type="entry name" value="Est1/Ebs1-like"/>
</dbReference>
<dbReference type="SUPFAM" id="SSF48452">
    <property type="entry name" value="TPR-like"/>
    <property type="match status" value="1"/>
</dbReference>
<dbReference type="Pfam" id="PF10373">
    <property type="entry name" value="EST1_DNA_bind"/>
    <property type="match status" value="1"/>
</dbReference>
<dbReference type="GO" id="GO:0005697">
    <property type="term" value="C:telomerase holoenzyme complex"/>
    <property type="evidence" value="ECO:0007669"/>
    <property type="project" value="TreeGrafter"/>
</dbReference>
<proteinExistence type="predicted"/>
<dbReference type="Pfam" id="PF10374">
    <property type="entry name" value="EST1"/>
    <property type="match status" value="1"/>
</dbReference>
<dbReference type="GO" id="GO:0000184">
    <property type="term" value="P:nuclear-transcribed mRNA catabolic process, nonsense-mediated decay"/>
    <property type="evidence" value="ECO:0007669"/>
    <property type="project" value="TreeGrafter"/>
</dbReference>